<comment type="caution">
    <text evidence="6">The sequence shown here is derived from an EMBL/GenBank/DDBJ whole genome shotgun (WGS) entry which is preliminary data.</text>
</comment>
<dbReference type="EMBL" id="CAJNDS010002091">
    <property type="protein sequence ID" value="CAE7319981.1"/>
    <property type="molecule type" value="Genomic_DNA"/>
</dbReference>
<sequence>MSSSARLKYRIIKCTSEDPEYPVSELLTHSSQTKGWQTARFCDFPQEIGLQFETPVHLRQVQFLSHQSKIATKIDLYTALPAAGQAYEALSFKRLGYLSLDSNERSQFQARELKSVYVDVSAQYMKILFHKCHVNRYNIVNQVGLIALNCLGEALGPDLAMGPPPPNPALVRGPSDGYPAPQASPPPPSQPSVQDSAQAAADEMRYDSQTLERIRSLSNAKSRAVDAEDYEEAKRCKEMLARLRQTGLLLRELEDRKKAAVQNEDYDAAKALKSEIDRLRSAIERPEPTKAERPHSGRSQRSNSLGPISRAGAGSPDFASHGVPRGGHQPQMSQKPEAVAAVASPGPAPPSRGKRSPSPGLPAFPVAGMELSAIAGGGWGPGGKNAAPGCTPKELPPEQPPLSARSAGPGFDAADHPLSGVPNVEDLSQPEPLNSSFQKEAEPLIELFGEYLTNCVYSKTWSLRDAALQKLTLDLQQGKHQSIDQSRLLAGYVVVLKRMVPDKNVQVFLAAATLLHTVCQELLGRSGPRRSEAHAALDPLMPLLVDRLGDSNARVDKAARDAHLCDLMRCPTVGATFTAQYLLRPPKKKSVNPRVYISRLLTSMVTEAGIQPESKEGLPLDPTVQLAMEKYLANLRQAQREIFDEEFDRVDSGDGLGAGEDNLGMPTQRTARTAGSNRSTPKGIVAGAIPEEAAVEVEDVTKCQFCGLRNPEATQEAMDVHYWRECPMLTSCQFCEQVIEIATLASHWREECEHRSAATEASKDLARIGSNTSSVMGAQDLEAIKLLEAAYAQEFVRLRRLLHSMGQEIPHAIASDRPASYWSHQDRALDLILAAKDSYQEQTGRLCTSAASACGRAKRWAGALALLLDLQHSRQKLLVISHNTAISGCEKGKQWQHAFTLVESMQNDAMRADAVSIGALMAALAGEMRWSRALELREDSERHGQLNIIGCNSLLSALARGGCWAKALSTLCQMSLLGPAPDKVSFSAVVAGLAEGAWALALDVLEVARDRRALDTLLCTAIIDACASGGHWQGALELLSAMAFDEVRRDTVAFSAAISACEKGNEWQPALVLLEDTSAARLRADVALINAVLSACEKGGEWQRALALLSSVPRRRLHPTQISFNAGMSACEKGQQWQAALQLLAQMQEMDVEPDVISCNATQLVMPMPVQTASVEPAPAAVAPETDEAQAPSAVAKTSAAGRDGDDPIVGRVADYLKPRKHTLFLDNAFAPEGYWNAVVSAYTAHFLVMADEVIKDEESKGLVQGARDNLVSECTNMGLISALMLTVIVPMAFDHVTDWLEEDFVGSGYIFLDGYIGQAIGEAHVQEALPFMNDLVMVFYVVSFLGYLFSTIMTVVILLCVGEVQSEMGCHVFLKNIGFMSRLPYLCFLVGCLFALPCLIRFLVTVKTLGGLIILCVIVAILCLFMACLSPLYIQSAIKAHNIVHEFEDLHLTKAEAQEDVDAWFGHNPQGGTLSGCLAELGAVVRHKKKASNVVVPLDSISAQQAAFFFHKRQATQGLGFSGFRV</sequence>
<dbReference type="Pfam" id="PF21039">
    <property type="entry name" value="CEP104_ZnF"/>
    <property type="match status" value="1"/>
</dbReference>
<gene>
    <name evidence="6" type="primary">CEP104</name>
    <name evidence="6" type="ORF">SNAT2548_LOCUS16769</name>
</gene>
<dbReference type="InterPro" id="IPR001943">
    <property type="entry name" value="UVR_dom"/>
</dbReference>
<feature type="domain" description="TOG" evidence="5">
    <location>
        <begin position="432"/>
        <end position="656"/>
    </location>
</feature>
<feature type="region of interest" description="Disordered" evidence="3">
    <location>
        <begin position="655"/>
        <end position="683"/>
    </location>
</feature>
<dbReference type="Pfam" id="PF23276">
    <property type="entry name" value="TPR_24"/>
    <property type="match status" value="1"/>
</dbReference>
<dbReference type="SUPFAM" id="SSF49785">
    <property type="entry name" value="Galactose-binding domain-like"/>
    <property type="match status" value="1"/>
</dbReference>
<keyword evidence="4" id="KW-1133">Transmembrane helix</keyword>
<feature type="transmembrane region" description="Helical" evidence="4">
    <location>
        <begin position="1384"/>
        <end position="1405"/>
    </location>
</feature>
<dbReference type="PANTHER" id="PTHR13371:SF0">
    <property type="entry name" value="CENTROSOMAL PROTEIN OF 104 KDA"/>
    <property type="match status" value="1"/>
</dbReference>
<evidence type="ECO:0000256" key="2">
    <source>
        <dbReference type="PROSITE-ProRule" id="PRU00708"/>
    </source>
</evidence>
<dbReference type="InterPro" id="IPR011990">
    <property type="entry name" value="TPR-like_helical_dom_sf"/>
</dbReference>
<evidence type="ECO:0000256" key="3">
    <source>
        <dbReference type="SAM" id="MobiDB-lite"/>
    </source>
</evidence>
<keyword evidence="7" id="KW-1185">Reference proteome</keyword>
<feature type="compositionally biased region" description="Basic and acidic residues" evidence="3">
    <location>
        <begin position="279"/>
        <end position="295"/>
    </location>
</feature>
<protein>
    <submittedName>
        <fullName evidence="6">CEP104 protein</fullName>
    </submittedName>
</protein>
<dbReference type="Pfam" id="PF01535">
    <property type="entry name" value="PPR"/>
    <property type="match status" value="1"/>
</dbReference>
<name>A0A812P6C3_9DINO</name>
<feature type="repeat" description="PPR" evidence="2">
    <location>
        <begin position="1120"/>
        <end position="1154"/>
    </location>
</feature>
<feature type="repeat" description="PPR" evidence="2">
    <location>
        <begin position="947"/>
        <end position="981"/>
    </location>
</feature>
<dbReference type="PROSITE" id="PS51375">
    <property type="entry name" value="PPR"/>
    <property type="match status" value="3"/>
</dbReference>
<dbReference type="InterPro" id="IPR034085">
    <property type="entry name" value="TOG"/>
</dbReference>
<dbReference type="InterPro" id="IPR057027">
    <property type="entry name" value="TPR_mt"/>
</dbReference>
<proteinExistence type="predicted"/>
<feature type="repeat" description="PPR" evidence="2">
    <location>
        <begin position="1085"/>
        <end position="1119"/>
    </location>
</feature>
<feature type="compositionally biased region" description="Polar residues" evidence="3">
    <location>
        <begin position="297"/>
        <end position="306"/>
    </location>
</feature>
<feature type="region of interest" description="Disordered" evidence="3">
    <location>
        <begin position="162"/>
        <end position="210"/>
    </location>
</feature>
<keyword evidence="4" id="KW-0812">Transmembrane</keyword>
<dbReference type="InterPro" id="IPR008979">
    <property type="entry name" value="Galactose-bd-like_sf"/>
</dbReference>
<dbReference type="SMART" id="SM01349">
    <property type="entry name" value="TOG"/>
    <property type="match status" value="1"/>
</dbReference>
<feature type="region of interest" description="Disordered" evidence="3">
    <location>
        <begin position="279"/>
        <end position="434"/>
    </location>
</feature>
<dbReference type="Pfam" id="PF21040">
    <property type="entry name" value="CEP104-like_TOG"/>
    <property type="match status" value="1"/>
</dbReference>
<evidence type="ECO:0000256" key="1">
    <source>
        <dbReference type="ARBA" id="ARBA00022737"/>
    </source>
</evidence>
<feature type="transmembrane region" description="Helical" evidence="4">
    <location>
        <begin position="1338"/>
        <end position="1363"/>
    </location>
</feature>
<keyword evidence="4" id="KW-0472">Membrane</keyword>
<dbReference type="OrthoDB" id="66599at2759"/>
<feature type="compositionally biased region" description="Low complexity" evidence="3">
    <location>
        <begin position="191"/>
        <end position="201"/>
    </location>
</feature>
<dbReference type="InterPro" id="IPR048739">
    <property type="entry name" value="CEP104_N"/>
</dbReference>
<organism evidence="6 7">
    <name type="scientific">Symbiodinium natans</name>
    <dbReference type="NCBI Taxonomy" id="878477"/>
    <lineage>
        <taxon>Eukaryota</taxon>
        <taxon>Sar</taxon>
        <taxon>Alveolata</taxon>
        <taxon>Dinophyceae</taxon>
        <taxon>Suessiales</taxon>
        <taxon>Symbiodiniaceae</taxon>
        <taxon>Symbiodinium</taxon>
    </lineage>
</organism>
<evidence type="ECO:0000256" key="4">
    <source>
        <dbReference type="SAM" id="Phobius"/>
    </source>
</evidence>
<dbReference type="InterPro" id="IPR052607">
    <property type="entry name" value="CEP104-like"/>
</dbReference>
<dbReference type="Proteomes" id="UP000604046">
    <property type="component" value="Unassembled WGS sequence"/>
</dbReference>
<evidence type="ECO:0000259" key="5">
    <source>
        <dbReference type="SMART" id="SM01349"/>
    </source>
</evidence>
<dbReference type="Pfam" id="PF21038">
    <property type="entry name" value="CEP104_N"/>
    <property type="match status" value="1"/>
</dbReference>
<keyword evidence="1" id="KW-0677">Repeat</keyword>
<dbReference type="PANTHER" id="PTHR13371">
    <property type="entry name" value="GLYCINE-, GLUTAMATE-, THIENYLCYCLOHEXYLPIPERIDINE-BINDING PROTEIN"/>
    <property type="match status" value="1"/>
</dbReference>
<evidence type="ECO:0000313" key="7">
    <source>
        <dbReference type="Proteomes" id="UP000604046"/>
    </source>
</evidence>
<dbReference type="InterPro" id="IPR011989">
    <property type="entry name" value="ARM-like"/>
</dbReference>
<dbReference type="InterPro" id="IPR048738">
    <property type="entry name" value="CEP104_Znf"/>
</dbReference>
<dbReference type="Pfam" id="PF02151">
    <property type="entry name" value="UVR"/>
    <property type="match status" value="1"/>
</dbReference>
<dbReference type="GO" id="GO:0005929">
    <property type="term" value="C:cilium"/>
    <property type="evidence" value="ECO:0007669"/>
    <property type="project" value="TreeGrafter"/>
</dbReference>
<evidence type="ECO:0000313" key="6">
    <source>
        <dbReference type="EMBL" id="CAE7319981.1"/>
    </source>
</evidence>
<feature type="transmembrane region" description="Helical" evidence="4">
    <location>
        <begin position="1411"/>
        <end position="1435"/>
    </location>
</feature>
<accession>A0A812P6C3</accession>
<reference evidence="6" key="1">
    <citation type="submission" date="2021-02" db="EMBL/GenBank/DDBJ databases">
        <authorList>
            <person name="Dougan E. K."/>
            <person name="Rhodes N."/>
            <person name="Thang M."/>
            <person name="Chan C."/>
        </authorList>
    </citation>
    <scope>NUCLEOTIDE SEQUENCE</scope>
</reference>
<feature type="compositionally biased region" description="Polar residues" evidence="3">
    <location>
        <begin position="665"/>
        <end position="680"/>
    </location>
</feature>
<dbReference type="Gene3D" id="1.25.40.10">
    <property type="entry name" value="Tetratricopeptide repeat domain"/>
    <property type="match status" value="3"/>
</dbReference>
<dbReference type="Gene3D" id="1.25.10.10">
    <property type="entry name" value="Leucine-rich Repeat Variant"/>
    <property type="match status" value="1"/>
</dbReference>
<dbReference type="InterPro" id="IPR002885">
    <property type="entry name" value="PPR_rpt"/>
</dbReference>